<evidence type="ECO:0000259" key="2">
    <source>
        <dbReference type="Pfam" id="PF00326"/>
    </source>
</evidence>
<dbReference type="GO" id="GO:0006508">
    <property type="term" value="P:proteolysis"/>
    <property type="evidence" value="ECO:0007669"/>
    <property type="project" value="InterPro"/>
</dbReference>
<evidence type="ECO:0000313" key="3">
    <source>
        <dbReference type="EMBL" id="SUZ75828.1"/>
    </source>
</evidence>
<feature type="domain" description="Peptidase S9 prolyl oligopeptidase catalytic" evidence="2">
    <location>
        <begin position="643"/>
        <end position="797"/>
    </location>
</feature>
<dbReference type="SUPFAM" id="SSF82171">
    <property type="entry name" value="DPP6 N-terminal domain-like"/>
    <property type="match status" value="1"/>
</dbReference>
<proteinExistence type="predicted"/>
<sequence>MVFHRPPLVCALASIAIGAATAPALTAQDGYRLPPQEIVDILDAPQAPGVNVSADGEWLILSHRRNMPSLADMSQPMLRIGGRRINPATNGPFNPSLTTGYSVMRVEDGSERRVELPHEGGWGGASISPDGQKFFMTRATSEGIELWLGDLETATARQISRVQLNAARGGACSWMRDSQQLLCHLVDPRRGRAPEKPMVPSGPIIQETSGRVGAIRTYQDLLKTPFDVVLYDYYMTSIPTLIDVGSGRTTQLASRGVYASFSPSPSGDYFLVRERVKPYSYLVPDGRFAEEISVVAADGDLVRELPGKPLQEATIVGGVPVGPRNIGWMTGRDHTLTYLEALDGGDPNADVAYRDRLMRLELAASPQEVLHTEFRYAGLSISESGTGFLSEFDQPTRTRRLWRVPMDDPDAKELLWERNSEDRYGDPGTPLTMLNDDGHRFVRQDGDWIFLTGAGASDQGDRPFLDRFNLETGESERLWRAGTDSYETMVAVLDDDANRILTRYETRAEPPNFYVRDLESGQRTALTDFPDPHPQLSGIQKQFVTYERDDGVQLSATLLLPPGYVEGQRLPVVVWAYPREYSNADVAGQVRGNPNQFTRIGGYSHLFFLTQGYAVFDAATMPIVGGNLANDTYVEQLVASGQAAVDKLVDLGVGDRDRIGIGGHSYGAFMTANILAHSDAFRAGIARSGAYNRTLTPFGFQNERRTYWEAPEVYFNMSPFMAADQVNEPMLMIHGLADNNSGTFPIQSERMFAALEGHGATARLIMLENESHGYRARESVMHTLAEMVEWFDVYLKNAEPRRITF</sequence>
<organism evidence="3">
    <name type="scientific">marine metagenome</name>
    <dbReference type="NCBI Taxonomy" id="408172"/>
    <lineage>
        <taxon>unclassified sequences</taxon>
        <taxon>metagenomes</taxon>
        <taxon>ecological metagenomes</taxon>
    </lineage>
</organism>
<name>A0A381QA25_9ZZZZ</name>
<dbReference type="PANTHER" id="PTHR42776">
    <property type="entry name" value="SERINE PEPTIDASE S9 FAMILY MEMBER"/>
    <property type="match status" value="1"/>
</dbReference>
<dbReference type="AlphaFoldDB" id="A0A381QA25"/>
<gene>
    <name evidence="3" type="ORF">METZ01_LOCUS28682</name>
</gene>
<dbReference type="Gene3D" id="2.120.10.30">
    <property type="entry name" value="TolB, C-terminal domain"/>
    <property type="match status" value="1"/>
</dbReference>
<dbReference type="EMBL" id="UINC01001260">
    <property type="protein sequence ID" value="SUZ75828.1"/>
    <property type="molecule type" value="Genomic_DNA"/>
</dbReference>
<dbReference type="InterPro" id="IPR011042">
    <property type="entry name" value="6-blade_b-propeller_TolB-like"/>
</dbReference>
<accession>A0A381QA25</accession>
<dbReference type="InterPro" id="IPR029058">
    <property type="entry name" value="AB_hydrolase_fold"/>
</dbReference>
<dbReference type="SUPFAM" id="SSF53474">
    <property type="entry name" value="alpha/beta-Hydrolases"/>
    <property type="match status" value="1"/>
</dbReference>
<dbReference type="InterPro" id="IPR001375">
    <property type="entry name" value="Peptidase_S9_cat"/>
</dbReference>
<dbReference type="GO" id="GO:0004252">
    <property type="term" value="F:serine-type endopeptidase activity"/>
    <property type="evidence" value="ECO:0007669"/>
    <property type="project" value="TreeGrafter"/>
</dbReference>
<keyword evidence="1" id="KW-0378">Hydrolase</keyword>
<dbReference type="Gene3D" id="3.40.50.1820">
    <property type="entry name" value="alpha/beta hydrolase"/>
    <property type="match status" value="1"/>
</dbReference>
<dbReference type="Pfam" id="PF00326">
    <property type="entry name" value="Peptidase_S9"/>
    <property type="match status" value="1"/>
</dbReference>
<evidence type="ECO:0000256" key="1">
    <source>
        <dbReference type="ARBA" id="ARBA00022801"/>
    </source>
</evidence>
<reference evidence="3" key="1">
    <citation type="submission" date="2018-05" db="EMBL/GenBank/DDBJ databases">
        <authorList>
            <person name="Lanie J.A."/>
            <person name="Ng W.-L."/>
            <person name="Kazmierczak K.M."/>
            <person name="Andrzejewski T.M."/>
            <person name="Davidsen T.M."/>
            <person name="Wayne K.J."/>
            <person name="Tettelin H."/>
            <person name="Glass J.I."/>
            <person name="Rusch D."/>
            <person name="Podicherti R."/>
            <person name="Tsui H.-C.T."/>
            <person name="Winkler M.E."/>
        </authorList>
    </citation>
    <scope>NUCLEOTIDE SEQUENCE</scope>
</reference>
<dbReference type="PANTHER" id="PTHR42776:SF28">
    <property type="entry name" value="GLUTAMYL ENDOPEPTIDASE, CHLOROPLASTIC-RELATED"/>
    <property type="match status" value="1"/>
</dbReference>
<protein>
    <recommendedName>
        <fullName evidence="2">Peptidase S9 prolyl oligopeptidase catalytic domain-containing protein</fullName>
    </recommendedName>
</protein>